<evidence type="ECO:0000313" key="2">
    <source>
        <dbReference type="EMBL" id="MCW7514636.1"/>
    </source>
</evidence>
<protein>
    <recommendedName>
        <fullName evidence="4">Secreted protein</fullName>
    </recommendedName>
</protein>
<dbReference type="EMBL" id="JAMQQD010000002">
    <property type="protein sequence ID" value="MCW7514636.1"/>
    <property type="molecule type" value="Genomic_DNA"/>
</dbReference>
<accession>A0AAW5V4P0</accession>
<gene>
    <name evidence="2" type="ORF">ND810_05670</name>
</gene>
<evidence type="ECO:0000313" key="3">
    <source>
        <dbReference type="Proteomes" id="UP001209694"/>
    </source>
</evidence>
<feature type="region of interest" description="Disordered" evidence="1">
    <location>
        <begin position="167"/>
        <end position="208"/>
    </location>
</feature>
<evidence type="ECO:0000256" key="1">
    <source>
        <dbReference type="SAM" id="MobiDB-lite"/>
    </source>
</evidence>
<comment type="caution">
    <text evidence="2">The sequence shown here is derived from an EMBL/GenBank/DDBJ whole genome shotgun (WGS) entry which is preliminary data.</text>
</comment>
<proteinExistence type="predicted"/>
<organism evidence="2 3">
    <name type="scientific">Leptospira levettii</name>
    <dbReference type="NCBI Taxonomy" id="2023178"/>
    <lineage>
        <taxon>Bacteria</taxon>
        <taxon>Pseudomonadati</taxon>
        <taxon>Spirochaetota</taxon>
        <taxon>Spirochaetia</taxon>
        <taxon>Leptospirales</taxon>
        <taxon>Leptospiraceae</taxon>
        <taxon>Leptospira</taxon>
    </lineage>
</organism>
<evidence type="ECO:0008006" key="4">
    <source>
        <dbReference type="Google" id="ProtNLM"/>
    </source>
</evidence>
<reference evidence="2" key="1">
    <citation type="submission" date="2022-06" db="EMBL/GenBank/DDBJ databases">
        <title>Leptospira isolates from biofilms formed at urban environments.</title>
        <authorList>
            <person name="Ribeiro P.S."/>
            <person name="Sousa T."/>
            <person name="Carvalho N."/>
            <person name="Aburjaile F."/>
            <person name="Neves F."/>
            <person name="Oliveira D."/>
            <person name="Blanco L."/>
            <person name="Lima J."/>
            <person name="Costa F."/>
            <person name="Brenig B."/>
            <person name="Soares S."/>
            <person name="Ramos R."/>
            <person name="Goes-Neto A."/>
            <person name="Matiuzzi M."/>
            <person name="Azevedo V."/>
            <person name="Ristow P."/>
        </authorList>
    </citation>
    <scope>NUCLEOTIDE SEQUENCE</scope>
    <source>
        <strain evidence="2">VSF7</strain>
    </source>
</reference>
<sequence>MNLFFSPMKVMRHSFYLLLGICFLSLQTLHSEPSVLSQNVKEVTTRIQDLALYPTLSKKRLYGAVAKGGAIRFDLKAGESSPQSIGIGVATDGKLKEWVLTVYSGNGQNENSTILRKERIEGESQWVFELLAPPDEITIEIQNANSETPVAVVEIIHGYYYGYSVDKENHNKPQSQNPTKPNPTEPEKLSPNDIQNRTEFYRAPITKD</sequence>
<dbReference type="AlphaFoldDB" id="A0AAW5V4P0"/>
<dbReference type="Proteomes" id="UP001209694">
    <property type="component" value="Unassembled WGS sequence"/>
</dbReference>
<name>A0AAW5V4P0_9LEPT</name>